<name>E9E0E1_METAQ</name>
<proteinExistence type="predicted"/>
<evidence type="ECO:0000256" key="1">
    <source>
        <dbReference type="SAM" id="MobiDB-lite"/>
    </source>
</evidence>
<dbReference type="KEGG" id="maw:19247650"/>
<keyword evidence="4" id="KW-1185">Reference proteome</keyword>
<feature type="region of interest" description="Disordered" evidence="1">
    <location>
        <begin position="820"/>
        <end position="841"/>
    </location>
</feature>
<feature type="region of interest" description="Disordered" evidence="1">
    <location>
        <begin position="228"/>
        <end position="249"/>
    </location>
</feature>
<protein>
    <recommendedName>
        <fullName evidence="5">Cell wall cysteine-rich protein</fullName>
    </recommendedName>
</protein>
<feature type="region of interest" description="Disordered" evidence="1">
    <location>
        <begin position="746"/>
        <end position="767"/>
    </location>
</feature>
<accession>E9E0E1</accession>
<reference evidence="3 4" key="1">
    <citation type="journal article" date="2011" name="PLoS Genet.">
        <title>Genome sequencing and comparative transcriptomics of the model entomopathogenic fungi Metarhizium anisopliae and M. acridum.</title>
        <authorList>
            <person name="Gao Q."/>
            <person name="Jin K."/>
            <person name="Ying S.H."/>
            <person name="Zhang Y."/>
            <person name="Xiao G."/>
            <person name="Shang Y."/>
            <person name="Duan Z."/>
            <person name="Hu X."/>
            <person name="Xie X.Q."/>
            <person name="Zhou G."/>
            <person name="Peng G."/>
            <person name="Luo Z."/>
            <person name="Huang W."/>
            <person name="Wang B."/>
            <person name="Fang W."/>
            <person name="Wang S."/>
            <person name="Zhong Y."/>
            <person name="Ma L.J."/>
            <person name="St Leger R.J."/>
            <person name="Zhao G.P."/>
            <person name="Pei Y."/>
            <person name="Feng M.G."/>
            <person name="Xia Y."/>
            <person name="Wang C."/>
        </authorList>
    </citation>
    <scope>NUCLEOTIDE SEQUENCE [LARGE SCALE GENOMIC DNA]</scope>
    <source>
        <strain evidence="3 4">CQMa 102</strain>
    </source>
</reference>
<dbReference type="STRING" id="655827.E9E0E1"/>
<feature type="region of interest" description="Disordered" evidence="1">
    <location>
        <begin position="894"/>
        <end position="916"/>
    </location>
</feature>
<evidence type="ECO:0000313" key="4">
    <source>
        <dbReference type="Proteomes" id="UP000002499"/>
    </source>
</evidence>
<feature type="region of interest" description="Disordered" evidence="1">
    <location>
        <begin position="376"/>
        <end position="397"/>
    </location>
</feature>
<dbReference type="EMBL" id="GL698489">
    <property type="protein sequence ID" value="EFY90561.1"/>
    <property type="molecule type" value="Genomic_DNA"/>
</dbReference>
<dbReference type="OrthoDB" id="10557106at2759"/>
<keyword evidence="2" id="KW-0732">Signal</keyword>
<dbReference type="eggNOG" id="ENOG502RNM6">
    <property type="taxonomic scope" value="Eukaryota"/>
</dbReference>
<gene>
    <name evidence="3" type="ORF">MAC_03339</name>
</gene>
<sequence>MKVAILLLAAALGSASPVPAQNSIQARDGQNACDCSKPFEVSVSEVKRCPDGYKDISPVWIPHCVQIGCSAEDHKAKCDAKPQDAKPSTAAEKPENTTIAPDEQKTCDCSKPFEVSVSEVERCPDGYKDISPVWIPHCVQIGCSAEDHKAKCDAKPQDAKPSTAAEKPENTTIAPDEQKTCDCSKPFEVSVSEVERCPDGYKDISPVWIPHCVQIGCSAEDHKAKCDAKPQDAKPSTAAEKPENTTIAPDEQKTCDCSKPFEVSVSEVERCPDGYKDISPVWIPHCVQIGCSAEDHKAKCDAKPQDAKPSTAAEKPENTTIAPDEQKTCDCSKPFEVSVSEVERCPDGYKDISPVWIPHCVQIGCSAEDHKAKCDAKPQDAKPSTAAEKPENTTIAPDEQKTCDCSKPFEVSVSEVERCPDGYKDISPVWIPHCVQIGCSAEDHKAKCDAKPQDAKPSTAAEKPENTTIAPDEQKTCDCSKPFEVSVSEVERCPDGYKDISPVWIPHCVQIGCSAEDHKAKCDAKPQDAKPSTAAEKPENTTIAPDEQKTCDCSKPFEVSVSEVERCPDGYKDISPVWIPHCVQIGCSAEDHKAKCDAKPQDAKPSTAAEKPENTTIAPDEQKTCDCSKPFEVSVSEVERCPDGYKDISPVWIPHCVQIGCSAEDHKAKCDAKPQDAKPSTAAEKPENTTIAPDEQKTCDCSKPFEVSVSEVERCPDGYKDISPVWIPHCVQIGCSAEDHKAKCDAKPQDAKPSTAAEKPENTTIAPDEQKTCDCSKPFEVSVSEVERCPDGYKDISPVWIPHCVQIGCSAEDHKAKCDAKPQDAKPSTAAEKPENTTIAPDEQKTCDCSKPFEVSVSEVERCPDGYKDISPVWIPHCVQIGCSAEDHKAKCDAKPQDAKPSTAAEKPENTTIAPDEQKTCDCSKPFEVSVSEVERCPDGYKDISPVWIPHCVQIGCSAEDHKAKCSSNNNNNNDNDDDDDDNNNNNKKKKEPATAKSDCQAPPQI</sequence>
<feature type="region of interest" description="Disordered" evidence="1">
    <location>
        <begin position="154"/>
        <end position="175"/>
    </location>
</feature>
<dbReference type="GeneID" id="19247650"/>
<evidence type="ECO:0008006" key="5">
    <source>
        <dbReference type="Google" id="ProtNLM"/>
    </source>
</evidence>
<dbReference type="InParanoid" id="E9E0E1"/>
<feature type="signal peptide" evidence="2">
    <location>
        <begin position="1"/>
        <end position="15"/>
    </location>
</feature>
<organism evidence="4">
    <name type="scientific">Metarhizium acridum (strain CQMa 102)</name>
    <dbReference type="NCBI Taxonomy" id="655827"/>
    <lineage>
        <taxon>Eukaryota</taxon>
        <taxon>Fungi</taxon>
        <taxon>Dikarya</taxon>
        <taxon>Ascomycota</taxon>
        <taxon>Pezizomycotina</taxon>
        <taxon>Sordariomycetes</taxon>
        <taxon>Hypocreomycetidae</taxon>
        <taxon>Hypocreales</taxon>
        <taxon>Clavicipitaceae</taxon>
        <taxon>Metarhizium</taxon>
    </lineage>
</organism>
<evidence type="ECO:0000313" key="3">
    <source>
        <dbReference type="EMBL" id="EFY90561.1"/>
    </source>
</evidence>
<feature type="region of interest" description="Disordered" evidence="1">
    <location>
        <begin position="450"/>
        <end position="471"/>
    </location>
</feature>
<feature type="region of interest" description="Disordered" evidence="1">
    <location>
        <begin position="672"/>
        <end position="693"/>
    </location>
</feature>
<evidence type="ECO:0000256" key="2">
    <source>
        <dbReference type="SAM" id="SignalP"/>
    </source>
</evidence>
<feature type="chain" id="PRO_5013197960" description="Cell wall cysteine-rich protein" evidence="2">
    <location>
        <begin position="16"/>
        <end position="1006"/>
    </location>
</feature>
<feature type="region of interest" description="Disordered" evidence="1">
    <location>
        <begin position="963"/>
        <end position="1006"/>
    </location>
</feature>
<dbReference type="Proteomes" id="UP000002499">
    <property type="component" value="Unassembled WGS sequence"/>
</dbReference>
<dbReference type="AlphaFoldDB" id="E9E0E1"/>
<feature type="region of interest" description="Disordered" evidence="1">
    <location>
        <begin position="524"/>
        <end position="545"/>
    </location>
</feature>
<feature type="region of interest" description="Disordered" evidence="1">
    <location>
        <begin position="302"/>
        <end position="323"/>
    </location>
</feature>
<feature type="region of interest" description="Disordered" evidence="1">
    <location>
        <begin position="598"/>
        <end position="619"/>
    </location>
</feature>
<dbReference type="HOGENOM" id="CLU_298606_0_0_1"/>